<evidence type="ECO:0000313" key="2">
    <source>
        <dbReference type="EMBL" id="SFB29590.1"/>
    </source>
</evidence>
<dbReference type="InterPro" id="IPR036163">
    <property type="entry name" value="HMA_dom_sf"/>
</dbReference>
<dbReference type="Proteomes" id="UP000198838">
    <property type="component" value="Unassembled WGS sequence"/>
</dbReference>
<dbReference type="InterPro" id="IPR006121">
    <property type="entry name" value="HMA_dom"/>
</dbReference>
<dbReference type="OrthoDB" id="7068874at2"/>
<evidence type="ECO:0000313" key="3">
    <source>
        <dbReference type="Proteomes" id="UP000198838"/>
    </source>
</evidence>
<dbReference type="AlphaFoldDB" id="A0A1I0ZYS1"/>
<dbReference type="EMBL" id="FOJY01000018">
    <property type="protein sequence ID" value="SFB29590.1"/>
    <property type="molecule type" value="Genomic_DNA"/>
</dbReference>
<reference evidence="2 3" key="1">
    <citation type="submission" date="2016-10" db="EMBL/GenBank/DDBJ databases">
        <authorList>
            <person name="de Groot N.N."/>
        </authorList>
    </citation>
    <scope>NUCLEOTIDE SEQUENCE [LARGE SCALE GENOMIC DNA]</scope>
    <source>
        <strain evidence="2 3">DSM 5522</strain>
    </source>
</reference>
<accession>A0A1I0ZYS1</accession>
<evidence type="ECO:0000259" key="1">
    <source>
        <dbReference type="PROSITE" id="PS50846"/>
    </source>
</evidence>
<dbReference type="Gene3D" id="3.30.70.100">
    <property type="match status" value="1"/>
</dbReference>
<feature type="domain" description="HMA" evidence="1">
    <location>
        <begin position="1"/>
        <end position="69"/>
    </location>
</feature>
<name>A0A1I0ZYS1_9FIRM</name>
<dbReference type="Pfam" id="PF00403">
    <property type="entry name" value="HMA"/>
    <property type="match status" value="1"/>
</dbReference>
<dbReference type="PROSITE" id="PS50846">
    <property type="entry name" value="HMA_2"/>
    <property type="match status" value="1"/>
</dbReference>
<dbReference type="SUPFAM" id="SSF55008">
    <property type="entry name" value="HMA, heavy metal-associated domain"/>
    <property type="match status" value="1"/>
</dbReference>
<organism evidence="2 3">
    <name type="scientific">Acetitomaculum ruminis DSM 5522</name>
    <dbReference type="NCBI Taxonomy" id="1120918"/>
    <lineage>
        <taxon>Bacteria</taxon>
        <taxon>Bacillati</taxon>
        <taxon>Bacillota</taxon>
        <taxon>Clostridia</taxon>
        <taxon>Lachnospirales</taxon>
        <taxon>Lachnospiraceae</taxon>
        <taxon>Acetitomaculum</taxon>
    </lineage>
</organism>
<dbReference type="CDD" id="cd00371">
    <property type="entry name" value="HMA"/>
    <property type="match status" value="1"/>
</dbReference>
<dbReference type="GO" id="GO:0046872">
    <property type="term" value="F:metal ion binding"/>
    <property type="evidence" value="ECO:0007669"/>
    <property type="project" value="InterPro"/>
</dbReference>
<sequence>MKKTYKIEVDCANCAAKMEEAAKNTAGVADANVNFMTLKMKVEFEDGADVDAVMKDVLANCKKVENDCEIFI</sequence>
<dbReference type="RefSeq" id="WP_092873760.1">
    <property type="nucleotide sequence ID" value="NZ_FOJY01000018.1"/>
</dbReference>
<gene>
    <name evidence="2" type="ORF">SAMN05216249_1186</name>
</gene>
<protein>
    <submittedName>
        <fullName evidence="2">Heavy-metal-associated domain-containing protein</fullName>
    </submittedName>
</protein>
<proteinExistence type="predicted"/>
<keyword evidence="3" id="KW-1185">Reference proteome</keyword>
<dbReference type="STRING" id="1120918.SAMN05216249_1186"/>